<dbReference type="EMBL" id="LCAV01000011">
    <property type="protein sequence ID" value="KKR99065.1"/>
    <property type="molecule type" value="Genomic_DNA"/>
</dbReference>
<sequence>MNFNDYQKLSQRTALYKDKGRNFIYPTLGLAGETGEVAEKVKKILRDKNGVVDEQTKESLKKELGDVLWYLSQLATEFDLSLDDIADTNLKKLLSRLERGKIGGDGDDR</sequence>
<dbReference type="InterPro" id="IPR004518">
    <property type="entry name" value="MazG-like_dom"/>
</dbReference>
<protein>
    <recommendedName>
        <fullName evidence="1">NTP pyrophosphohydrolase MazG-like domain-containing protein</fullName>
    </recommendedName>
</protein>
<evidence type="ECO:0000313" key="2">
    <source>
        <dbReference type="EMBL" id="KKR99065.1"/>
    </source>
</evidence>
<dbReference type="SUPFAM" id="SSF101386">
    <property type="entry name" value="all-alpha NTP pyrophosphatases"/>
    <property type="match status" value="1"/>
</dbReference>
<feature type="domain" description="NTP pyrophosphohydrolase MazG-like" evidence="1">
    <location>
        <begin position="29"/>
        <end position="96"/>
    </location>
</feature>
<accession>A0A0G0XQC9</accession>
<reference evidence="2 3" key="1">
    <citation type="journal article" date="2015" name="Nature">
        <title>rRNA introns, odd ribosomes, and small enigmatic genomes across a large radiation of phyla.</title>
        <authorList>
            <person name="Brown C.T."/>
            <person name="Hug L.A."/>
            <person name="Thomas B.C."/>
            <person name="Sharon I."/>
            <person name="Castelle C.J."/>
            <person name="Singh A."/>
            <person name="Wilkins M.J."/>
            <person name="Williams K.H."/>
            <person name="Banfield J.F."/>
        </authorList>
    </citation>
    <scope>NUCLEOTIDE SEQUENCE [LARGE SCALE GENOMIC DNA]</scope>
</reference>
<evidence type="ECO:0000259" key="1">
    <source>
        <dbReference type="Pfam" id="PF03819"/>
    </source>
</evidence>
<organism evidence="2 3">
    <name type="scientific">Candidatus Magasanikbacteria bacterium GW2011_GWC2_41_17</name>
    <dbReference type="NCBI Taxonomy" id="1619048"/>
    <lineage>
        <taxon>Bacteria</taxon>
        <taxon>Candidatus Magasanikiibacteriota</taxon>
    </lineage>
</organism>
<dbReference type="STRING" id="1619048.UU49_C0011G0001"/>
<dbReference type="CDD" id="cd11541">
    <property type="entry name" value="NTP-PPase_u4"/>
    <property type="match status" value="1"/>
</dbReference>
<name>A0A0G0XQC9_9BACT</name>
<dbReference type="Gene3D" id="1.10.287.1080">
    <property type="entry name" value="MazG-like"/>
    <property type="match status" value="1"/>
</dbReference>
<dbReference type="AlphaFoldDB" id="A0A0G0XQC9"/>
<dbReference type="Pfam" id="PF03819">
    <property type="entry name" value="MazG"/>
    <property type="match status" value="1"/>
</dbReference>
<dbReference type="Proteomes" id="UP000034108">
    <property type="component" value="Unassembled WGS sequence"/>
</dbReference>
<comment type="caution">
    <text evidence="2">The sequence shown here is derived from an EMBL/GenBank/DDBJ whole genome shotgun (WGS) entry which is preliminary data.</text>
</comment>
<gene>
    <name evidence="2" type="ORF">UU49_C0011G0001</name>
</gene>
<dbReference type="PIRSF" id="PIRSF006639">
    <property type="entry name" value="UCP006639_pph"/>
    <property type="match status" value="1"/>
</dbReference>
<dbReference type="InterPro" id="IPR011379">
    <property type="entry name" value="MazG-related_GP37"/>
</dbReference>
<evidence type="ECO:0000313" key="3">
    <source>
        <dbReference type="Proteomes" id="UP000034108"/>
    </source>
</evidence>
<proteinExistence type="predicted"/>